<proteinExistence type="predicted"/>
<sequence>MTLARPFQLSGIAIGLVLLLSACQQTRPVEPDTVLSESPAAAGTDCTASPADWLSSMPAQQRRILPADCSSASPGALLFSWGSPGDRNGSIPFGFTVRSRGGAQVMSRSDLSAPRFILEQGLPAGDYEWAVSYTNQRGVSSSSQWRRFRVEAPVMAAAMLATDGSSNSKALSARSAQAAPQQAIPDGATLSHTITGKARPRLLPAGSSFAGIAAASRTPENVAVLDSLRASARFALSQPLPAAPLAVVNPTALQVSQLERSVHQTSRSQRAYIETLSVIGRIDNNAAMLASAKQRLMALASWAPDGVSGEKINDHANREIYLALATGIDLIWDSLTATERAQITASLRTRTMQASEALAYLDREPYESHRLTNVRGINQALLLAAGMPGFPEAQGLLARNWDLSRFTLGAWGDKDGSFGNGIAYGWYAFINTVPYVAAVRSITGVDLYQLPVLRRAGEQLIAFTAPHHRQPSAFGDGAEVADHYVNYASNYYRLHAQMTRDPVDAWYWQVNPANLSRTNEPQIWQLLMLGVDSSPLPRPQAPTRNSWFFPDAGLAAVHSNSAQSARSSLFFRASRFGAFNHSHADQNSLVYVSQGQPLLINAGYYPYYNSPHHKSVTRATRYKNALTFDGGFGQSESRLGATRPSDPLHSMDASGELLRAEERGQLTLLTGDATLAYRAVNPATGTWVPLLNNAVRSVVVDRANGLVFVYDWATSTTPRRWELNYHSPNAFSADAATVRASNGSASVCLDRHGPASSFAQTMAWDVAPEVSQPAQAHGRFTLLNPTTELAHLTVLREGCRIQPLQVQQQGTRIQVTLGAQTVVFDKRSVSVP</sequence>
<dbReference type="GO" id="GO:0016829">
    <property type="term" value="F:lyase activity"/>
    <property type="evidence" value="ECO:0007669"/>
    <property type="project" value="InterPro"/>
</dbReference>
<dbReference type="Pfam" id="PF16332">
    <property type="entry name" value="DUF4962"/>
    <property type="match status" value="1"/>
</dbReference>
<dbReference type="Pfam" id="PF07940">
    <property type="entry name" value="Hepar_II_III_C"/>
    <property type="match status" value="1"/>
</dbReference>
<dbReference type="InterPro" id="IPR003961">
    <property type="entry name" value="FN3_dom"/>
</dbReference>
<feature type="domain" description="Fibronectin type-III" evidence="2">
    <location>
        <begin position="63"/>
        <end position="153"/>
    </location>
</feature>
<dbReference type="PROSITE" id="PS50853">
    <property type="entry name" value="FN3"/>
    <property type="match status" value="1"/>
</dbReference>
<protein>
    <submittedName>
        <fullName evidence="3">Heparinase II/III-like protein</fullName>
    </submittedName>
</protein>
<name>A0A4R6MYQ4_9BURK</name>
<keyword evidence="4" id="KW-1185">Reference proteome</keyword>
<dbReference type="Gene3D" id="2.70.98.70">
    <property type="match status" value="1"/>
</dbReference>
<reference evidence="3 4" key="1">
    <citation type="submission" date="2019-03" db="EMBL/GenBank/DDBJ databases">
        <title>Genomic Encyclopedia of Type Strains, Phase IV (KMG-IV): sequencing the most valuable type-strain genomes for metagenomic binning, comparative biology and taxonomic classification.</title>
        <authorList>
            <person name="Goeker M."/>
        </authorList>
    </citation>
    <scope>NUCLEOTIDE SEQUENCE [LARGE SCALE GENOMIC DNA]</scope>
    <source>
        <strain evidence="3 4">DSM 25082</strain>
    </source>
</reference>
<evidence type="ECO:0000259" key="2">
    <source>
        <dbReference type="PROSITE" id="PS50853"/>
    </source>
</evidence>
<organism evidence="3 4">
    <name type="scientific">Roseateles asaccharophilus</name>
    <dbReference type="NCBI Taxonomy" id="582607"/>
    <lineage>
        <taxon>Bacteria</taxon>
        <taxon>Pseudomonadati</taxon>
        <taxon>Pseudomonadota</taxon>
        <taxon>Betaproteobacteria</taxon>
        <taxon>Burkholderiales</taxon>
        <taxon>Sphaerotilaceae</taxon>
        <taxon>Roseateles</taxon>
    </lineage>
</organism>
<comment type="subcellular location">
    <subcellularLocation>
        <location evidence="1">Cell envelope</location>
    </subcellularLocation>
</comment>
<evidence type="ECO:0000313" key="3">
    <source>
        <dbReference type="EMBL" id="TDP07477.1"/>
    </source>
</evidence>
<dbReference type="GO" id="GO:0030313">
    <property type="term" value="C:cell envelope"/>
    <property type="evidence" value="ECO:0007669"/>
    <property type="project" value="UniProtKB-SubCell"/>
</dbReference>
<dbReference type="InterPro" id="IPR032518">
    <property type="entry name" value="HepII_N"/>
</dbReference>
<evidence type="ECO:0000313" key="4">
    <source>
        <dbReference type="Proteomes" id="UP000295357"/>
    </source>
</evidence>
<comment type="caution">
    <text evidence="3">The sequence shown here is derived from an EMBL/GenBank/DDBJ whole genome shotgun (WGS) entry which is preliminary data.</text>
</comment>
<dbReference type="AlphaFoldDB" id="A0A4R6MYQ4"/>
<dbReference type="SUPFAM" id="SSF49265">
    <property type="entry name" value="Fibronectin type III"/>
    <property type="match status" value="1"/>
</dbReference>
<dbReference type="Gene3D" id="1.50.10.100">
    <property type="entry name" value="Chondroitin AC/alginate lyase"/>
    <property type="match status" value="1"/>
</dbReference>
<dbReference type="PROSITE" id="PS51257">
    <property type="entry name" value="PROKAR_LIPOPROTEIN"/>
    <property type="match status" value="1"/>
</dbReference>
<dbReference type="InterPro" id="IPR008929">
    <property type="entry name" value="Chondroitin_lyas"/>
</dbReference>
<dbReference type="InterPro" id="IPR036116">
    <property type="entry name" value="FN3_sf"/>
</dbReference>
<dbReference type="RefSeq" id="WP_133604281.1">
    <property type="nucleotide sequence ID" value="NZ_JAUFPJ010000008.1"/>
</dbReference>
<dbReference type="Proteomes" id="UP000295357">
    <property type="component" value="Unassembled WGS sequence"/>
</dbReference>
<dbReference type="EMBL" id="SNXE01000007">
    <property type="protein sequence ID" value="TDP07477.1"/>
    <property type="molecule type" value="Genomic_DNA"/>
</dbReference>
<evidence type="ECO:0000256" key="1">
    <source>
        <dbReference type="ARBA" id="ARBA00004196"/>
    </source>
</evidence>
<gene>
    <name evidence="3" type="ORF">DFR39_10710</name>
</gene>
<dbReference type="OrthoDB" id="9772435at2"/>
<dbReference type="InterPro" id="IPR012480">
    <property type="entry name" value="Hepar_II_III_C"/>
</dbReference>
<accession>A0A4R6MYQ4</accession>